<keyword evidence="3" id="KW-0255">Endonuclease</keyword>
<evidence type="ECO:0000313" key="8">
    <source>
        <dbReference type="EMBL" id="RIY41828.1"/>
    </source>
</evidence>
<evidence type="ECO:0000256" key="4">
    <source>
        <dbReference type="ARBA" id="ARBA00022801"/>
    </source>
</evidence>
<evidence type="ECO:0000259" key="7">
    <source>
        <dbReference type="Pfam" id="PF08340"/>
    </source>
</evidence>
<dbReference type="EMBL" id="NQYH01000002">
    <property type="protein sequence ID" value="RIY41828.1"/>
    <property type="molecule type" value="Genomic_DNA"/>
</dbReference>
<dbReference type="AlphaFoldDB" id="A0A3A1YXD4"/>
<comment type="cofactor">
    <cofactor evidence="1">
        <name>a divalent metal cation</name>
        <dbReference type="ChEBI" id="CHEBI:60240"/>
    </cofactor>
</comment>
<dbReference type="InterPro" id="IPR013551">
    <property type="entry name" value="YicC-like_C"/>
</dbReference>
<evidence type="ECO:0000259" key="6">
    <source>
        <dbReference type="Pfam" id="PF03755"/>
    </source>
</evidence>
<evidence type="ECO:0000256" key="2">
    <source>
        <dbReference type="ARBA" id="ARBA00022722"/>
    </source>
</evidence>
<feature type="domain" description="Endoribonuclease YicC-like C-terminal" evidence="7">
    <location>
        <begin position="176"/>
        <end position="313"/>
    </location>
</feature>
<keyword evidence="2" id="KW-0540">Nuclease</keyword>
<reference evidence="8 9" key="1">
    <citation type="submission" date="2017-08" db="EMBL/GenBank/DDBJ databases">
        <title>Pusillimonas indicus sp. nov., a member of the family Alcaligenaceae isolated from surface seawater.</title>
        <authorList>
            <person name="Li J."/>
        </authorList>
    </citation>
    <scope>NUCLEOTIDE SEQUENCE [LARGE SCALE GENOMIC DNA]</scope>
    <source>
        <strain evidence="8 9">L52-1-41</strain>
    </source>
</reference>
<proteinExistence type="inferred from homology"/>
<dbReference type="GO" id="GO:0004521">
    <property type="term" value="F:RNA endonuclease activity"/>
    <property type="evidence" value="ECO:0007669"/>
    <property type="project" value="InterPro"/>
</dbReference>
<dbReference type="PANTHER" id="PTHR30636">
    <property type="entry name" value="UPF0701 PROTEIN YICC"/>
    <property type="match status" value="1"/>
</dbReference>
<sequence>MTIRSMTAYGTARAEGPDGFVTLEVRSVNSRYLDINFRLPDELRVVETHLREQIARTLSRGKVEIRLSYSRQRTDPMDKLDHEYVKKVAEQLRLARQVLPDTGAPSLTDLIKGASGQDTEETAPDFWVTLAQQALHQALSDMQANREREGTRLATMLLECADQIDEIVEGVGHVLPQLLDEHRQKLAGKLRETLENANPNGFTNISGEELTARIAQESALFSLRIDVAEELTRLQSHLTELRELLAGDEPEAQAKNARKNKGSTGKRLDFLFQEMNREANTLGSKAAGISVTRAAIDLKLLIEQMREQAQNIE</sequence>
<dbReference type="Pfam" id="PF03755">
    <property type="entry name" value="YicC-like_N"/>
    <property type="match status" value="1"/>
</dbReference>
<dbReference type="PANTHER" id="PTHR30636:SF3">
    <property type="entry name" value="UPF0701 PROTEIN YICC"/>
    <property type="match status" value="1"/>
</dbReference>
<feature type="domain" description="Endoribonuclease YicC-like N-terminal" evidence="6">
    <location>
        <begin position="3"/>
        <end position="154"/>
    </location>
</feature>
<comment type="similarity">
    <text evidence="5">Belongs to the YicC/YloC family.</text>
</comment>
<dbReference type="RefSeq" id="WP_114421620.1">
    <property type="nucleotide sequence ID" value="NZ_NQYH01000002.1"/>
</dbReference>
<dbReference type="OrthoDB" id="9771229at2"/>
<dbReference type="GO" id="GO:0016787">
    <property type="term" value="F:hydrolase activity"/>
    <property type="evidence" value="ECO:0007669"/>
    <property type="project" value="UniProtKB-KW"/>
</dbReference>
<keyword evidence="4" id="KW-0378">Hydrolase</keyword>
<dbReference type="InterPro" id="IPR013527">
    <property type="entry name" value="YicC-like_N"/>
</dbReference>
<dbReference type="Proteomes" id="UP000266206">
    <property type="component" value="Unassembled WGS sequence"/>
</dbReference>
<accession>A0A3A1YXD4</accession>
<dbReference type="InterPro" id="IPR005229">
    <property type="entry name" value="YicC/YloC-like"/>
</dbReference>
<comment type="caution">
    <text evidence="8">The sequence shown here is derived from an EMBL/GenBank/DDBJ whole genome shotgun (WGS) entry which is preliminary data.</text>
</comment>
<dbReference type="NCBIfam" id="TIGR00255">
    <property type="entry name" value="YicC/YloC family endoribonuclease"/>
    <property type="match status" value="1"/>
</dbReference>
<name>A0A3A1YXD4_9BURK</name>
<dbReference type="Pfam" id="PF08340">
    <property type="entry name" value="YicC-like_C"/>
    <property type="match status" value="1"/>
</dbReference>
<evidence type="ECO:0000256" key="5">
    <source>
        <dbReference type="ARBA" id="ARBA00035648"/>
    </source>
</evidence>
<protein>
    <submittedName>
        <fullName evidence="8">YicC family protein</fullName>
    </submittedName>
</protein>
<evidence type="ECO:0000313" key="9">
    <source>
        <dbReference type="Proteomes" id="UP000266206"/>
    </source>
</evidence>
<gene>
    <name evidence="8" type="ORF">CJP73_05145</name>
</gene>
<organism evidence="8 9">
    <name type="scientific">Neopusillimonas maritima</name>
    <dbReference type="NCBI Taxonomy" id="2026239"/>
    <lineage>
        <taxon>Bacteria</taxon>
        <taxon>Pseudomonadati</taxon>
        <taxon>Pseudomonadota</taxon>
        <taxon>Betaproteobacteria</taxon>
        <taxon>Burkholderiales</taxon>
        <taxon>Alcaligenaceae</taxon>
        <taxon>Neopusillimonas</taxon>
    </lineage>
</organism>
<evidence type="ECO:0000256" key="1">
    <source>
        <dbReference type="ARBA" id="ARBA00001968"/>
    </source>
</evidence>
<evidence type="ECO:0000256" key="3">
    <source>
        <dbReference type="ARBA" id="ARBA00022759"/>
    </source>
</evidence>